<reference evidence="2 3" key="1">
    <citation type="submission" date="2017-08" db="EMBL/GenBank/DDBJ databases">
        <title>Infants hospitalized years apart are colonized by the same room-sourced microbial strains.</title>
        <authorList>
            <person name="Brooks B."/>
            <person name="Olm M.R."/>
            <person name="Firek B.A."/>
            <person name="Baker R."/>
            <person name="Thomas B.C."/>
            <person name="Morowitz M.J."/>
            <person name="Banfield J.F."/>
        </authorList>
    </citation>
    <scope>NUCLEOTIDE SEQUENCE [LARGE SCALE GENOMIC DNA]</scope>
    <source>
        <strain evidence="2">S2_005_002_R2_29</strain>
    </source>
</reference>
<dbReference type="AlphaFoldDB" id="A0A2W5PWI7"/>
<name>A0A2W5PWI7_9BACT</name>
<feature type="signal peptide" evidence="1">
    <location>
        <begin position="1"/>
        <end position="18"/>
    </location>
</feature>
<accession>A0A2W5PWI7</accession>
<organism evidence="2 3">
    <name type="scientific">Micavibrio aeruginosavorus</name>
    <dbReference type="NCBI Taxonomy" id="349221"/>
    <lineage>
        <taxon>Bacteria</taxon>
        <taxon>Pseudomonadati</taxon>
        <taxon>Bdellovibrionota</taxon>
        <taxon>Bdellovibrionia</taxon>
        <taxon>Bdellovibrionales</taxon>
        <taxon>Pseudobdellovibrionaceae</taxon>
        <taxon>Micavibrio</taxon>
    </lineage>
</organism>
<proteinExistence type="predicted"/>
<gene>
    <name evidence="2" type="ORF">DI551_12195</name>
</gene>
<sequence>MIVAAAVPLVMVTTNANAQSAQSLPEATNVDVTPAVAFIAYTPEERNDVTQFKLSKEETKSGFATEQDVGSKDPIIVTASRSIAKEDHAEISPAGACGYKKIKELNKDFTVSGFGCLGPAAAAGVALVYAPEGGVAGIKQVPSLRAEYMGVVPYTAVTSAPGPNFLTAQTFQAEFATNLKLFGSRINLTAGVARVGPFGIWPVGGFVTSFGEPKQKM</sequence>
<dbReference type="Proteomes" id="UP000249417">
    <property type="component" value="Unassembled WGS sequence"/>
</dbReference>
<evidence type="ECO:0000313" key="3">
    <source>
        <dbReference type="Proteomes" id="UP000249417"/>
    </source>
</evidence>
<dbReference type="EMBL" id="QFQB01000156">
    <property type="protein sequence ID" value="PZQ43430.1"/>
    <property type="molecule type" value="Genomic_DNA"/>
</dbReference>
<evidence type="ECO:0000256" key="1">
    <source>
        <dbReference type="SAM" id="SignalP"/>
    </source>
</evidence>
<feature type="chain" id="PRO_5015850467" evidence="1">
    <location>
        <begin position="19"/>
        <end position="217"/>
    </location>
</feature>
<evidence type="ECO:0000313" key="2">
    <source>
        <dbReference type="EMBL" id="PZQ43430.1"/>
    </source>
</evidence>
<comment type="caution">
    <text evidence="2">The sequence shown here is derived from an EMBL/GenBank/DDBJ whole genome shotgun (WGS) entry which is preliminary data.</text>
</comment>
<protein>
    <submittedName>
        <fullName evidence="2">Uncharacterized protein</fullName>
    </submittedName>
</protein>
<keyword evidence="1" id="KW-0732">Signal</keyword>